<feature type="coiled-coil region" evidence="1">
    <location>
        <begin position="12"/>
        <end position="39"/>
    </location>
</feature>
<proteinExistence type="predicted"/>
<dbReference type="EMBL" id="JXTI01000078">
    <property type="protein sequence ID" value="KWX13215.1"/>
    <property type="molecule type" value="Genomic_DNA"/>
</dbReference>
<comment type="caution">
    <text evidence="2">The sequence shown here is derived from an EMBL/GenBank/DDBJ whole genome shotgun (WGS) entry which is preliminary data.</text>
</comment>
<evidence type="ECO:0000313" key="2">
    <source>
        <dbReference type="EMBL" id="KWX13215.1"/>
    </source>
</evidence>
<dbReference type="VEuPathDB" id="GiardiaDB:QR46_2788"/>
<name>A0A132NT00_GIAIN</name>
<sequence length="163" mass="18305">MLMNGNSAIKRLITIQTTLQKVKKRIDNIEEQIDHEERERARCMIGITRSIMKRHVEQNKTLKREIAILAAVDERLTNQASANEKLSKELVSLVTYFKDAVIPKERQLAPVFVPAMTPQTAQVVQKAPAPKPLSHARQVTHLNDSAGSFITATATPVMRDVVK</sequence>
<reference evidence="2 3" key="1">
    <citation type="journal article" date="2015" name="Mol. Biochem. Parasitol.">
        <title>Identification of polymorphic genes for use in assemblage B genotyping assays through comparative genomics of multiple assemblage B Giardia duodenalis isolates.</title>
        <authorList>
            <person name="Wielinga C."/>
            <person name="Thompson R.C."/>
            <person name="Monis P."/>
            <person name="Ryan U."/>
        </authorList>
    </citation>
    <scope>NUCLEOTIDE SEQUENCE [LARGE SCALE GENOMIC DNA]</scope>
    <source>
        <strain evidence="2 3">BAH15c1</strain>
    </source>
</reference>
<accession>A0A132NT00</accession>
<dbReference type="Proteomes" id="UP000070089">
    <property type="component" value="Unassembled WGS sequence"/>
</dbReference>
<evidence type="ECO:0000313" key="3">
    <source>
        <dbReference type="Proteomes" id="UP000070089"/>
    </source>
</evidence>
<organism evidence="2 3">
    <name type="scientific">Giardia duodenalis assemblage B</name>
    <dbReference type="NCBI Taxonomy" id="1394984"/>
    <lineage>
        <taxon>Eukaryota</taxon>
        <taxon>Metamonada</taxon>
        <taxon>Diplomonadida</taxon>
        <taxon>Hexamitidae</taxon>
        <taxon>Giardiinae</taxon>
        <taxon>Giardia</taxon>
    </lineage>
</organism>
<dbReference type="OrthoDB" id="10254535at2759"/>
<dbReference type="AlphaFoldDB" id="A0A132NT00"/>
<evidence type="ECO:0000256" key="1">
    <source>
        <dbReference type="SAM" id="Coils"/>
    </source>
</evidence>
<gene>
    <name evidence="2" type="ORF">QR46_2788</name>
</gene>
<protein>
    <submittedName>
        <fullName evidence="2">Uncharacterized protein</fullName>
    </submittedName>
</protein>
<keyword evidence="1" id="KW-0175">Coiled coil</keyword>